<reference evidence="2 3" key="1">
    <citation type="journal article" date="2020" name="Curr. Microbiol.">
        <title>Tepidiphilus baoligensis sp. nov., a Novel Bacterium of the Family Hydrogenophilaceae Isolated from an Oil Reservoir.</title>
        <authorList>
            <person name="Zhang X."/>
            <person name="Wang G."/>
            <person name="Ma X."/>
            <person name="Yu J."/>
            <person name="You J."/>
            <person name="Xue Y."/>
            <person name="Ma Y."/>
        </authorList>
    </citation>
    <scope>NUCLEOTIDE SEQUENCE [LARGE SCALE GENOMIC DNA]</scope>
    <source>
        <strain evidence="2 3">B18-69</strain>
    </source>
</reference>
<comment type="caution">
    <text evidence="2">The sequence shown here is derived from an EMBL/GenBank/DDBJ whole genome shotgun (WGS) entry which is preliminary data.</text>
</comment>
<dbReference type="EMBL" id="JAAAUB010000004">
    <property type="protein sequence ID" value="NMH16369.1"/>
    <property type="molecule type" value="Genomic_DNA"/>
</dbReference>
<dbReference type="InterPro" id="IPR007922">
    <property type="entry name" value="DciA-like"/>
</dbReference>
<evidence type="ECO:0000256" key="1">
    <source>
        <dbReference type="SAM" id="MobiDB-lite"/>
    </source>
</evidence>
<dbReference type="Proteomes" id="UP000669605">
    <property type="component" value="Unassembled WGS sequence"/>
</dbReference>
<name>A0ABX1QLS2_9PROT</name>
<evidence type="ECO:0000313" key="2">
    <source>
        <dbReference type="EMBL" id="NMH16369.1"/>
    </source>
</evidence>
<evidence type="ECO:0000313" key="3">
    <source>
        <dbReference type="Proteomes" id="UP000669605"/>
    </source>
</evidence>
<sequence>MTRKLDELFHLSKELDPLRQQVMMLRTLQKQIDQLLDEEFRESVFVANLREGTLYLHTASALAAAKLRHRLPSLLAELRTGVCISEIKLKVRPTIVPTSGLAAPRPPRVRTLGPRARSAITELCARLPADAPLRMALTRLLARAPTDSRQGQKNDALECEEAQIDQGNAQRQP</sequence>
<accession>A0ABX1QLS2</accession>
<gene>
    <name evidence="2" type="ORF">GV368_04460</name>
</gene>
<protein>
    <submittedName>
        <fullName evidence="2">DUF721 domain-containing protein</fullName>
    </submittedName>
</protein>
<organism evidence="2 3">
    <name type="scientific">Tepidiphilus baoligensis</name>
    <dbReference type="NCBI Taxonomy" id="2698687"/>
    <lineage>
        <taxon>Bacteria</taxon>
        <taxon>Pseudomonadati</taxon>
        <taxon>Pseudomonadota</taxon>
        <taxon>Hydrogenophilia</taxon>
        <taxon>Hydrogenophilales</taxon>
        <taxon>Hydrogenophilaceae</taxon>
        <taxon>Tepidiphilus</taxon>
    </lineage>
</organism>
<proteinExistence type="predicted"/>
<dbReference type="Pfam" id="PF05258">
    <property type="entry name" value="DciA"/>
    <property type="match status" value="1"/>
</dbReference>
<dbReference type="RefSeq" id="WP_169115639.1">
    <property type="nucleotide sequence ID" value="NZ_JAAAUB010000004.1"/>
</dbReference>
<keyword evidence="3" id="KW-1185">Reference proteome</keyword>
<feature type="region of interest" description="Disordered" evidence="1">
    <location>
        <begin position="144"/>
        <end position="173"/>
    </location>
</feature>